<dbReference type="AlphaFoldDB" id="A0A2S4KYC4"/>
<dbReference type="EMBL" id="PKSG01000464">
    <property type="protein sequence ID" value="POR35189.1"/>
    <property type="molecule type" value="Genomic_DNA"/>
</dbReference>
<evidence type="ECO:0000313" key="3">
    <source>
        <dbReference type="Proteomes" id="UP000237481"/>
    </source>
</evidence>
<evidence type="ECO:0000313" key="2">
    <source>
        <dbReference type="EMBL" id="POR35189.1"/>
    </source>
</evidence>
<gene>
    <name evidence="2" type="ORF">TPAR_04590</name>
</gene>
<proteinExistence type="predicted"/>
<feature type="region of interest" description="Disordered" evidence="1">
    <location>
        <begin position="155"/>
        <end position="197"/>
    </location>
</feature>
<dbReference type="OrthoDB" id="433924at2759"/>
<sequence length="197" mass="20806">LANWASALGRLTDAACARPDALCARRIREQDPGEGSDLMSAAAIAPPGPSTRRMFWGRVVPHEPWPTYHGAAAPAAYEARHIPGPGTKICRPSRLMPLATAVADNLLPFGVSAWIRNVSTQMAVSFNRPPPLSVAGNVSQLGASDAVPRDRELVATEPESDPDDSGCVEPTPAQASSVQMIRKAGPRSGAPSAIWRL</sequence>
<protein>
    <submittedName>
        <fullName evidence="2">Uncharacterized protein</fullName>
    </submittedName>
</protein>
<keyword evidence="3" id="KW-1185">Reference proteome</keyword>
<feature type="non-terminal residue" evidence="2">
    <location>
        <position position="1"/>
    </location>
</feature>
<comment type="caution">
    <text evidence="2">The sequence shown here is derived from an EMBL/GenBank/DDBJ whole genome shotgun (WGS) entry which is preliminary data.</text>
</comment>
<evidence type="ECO:0000256" key="1">
    <source>
        <dbReference type="SAM" id="MobiDB-lite"/>
    </source>
</evidence>
<name>A0A2S4KYC4_9HYPO</name>
<organism evidence="2 3">
    <name type="scientific">Tolypocladium paradoxum</name>
    <dbReference type="NCBI Taxonomy" id="94208"/>
    <lineage>
        <taxon>Eukaryota</taxon>
        <taxon>Fungi</taxon>
        <taxon>Dikarya</taxon>
        <taxon>Ascomycota</taxon>
        <taxon>Pezizomycotina</taxon>
        <taxon>Sordariomycetes</taxon>
        <taxon>Hypocreomycetidae</taxon>
        <taxon>Hypocreales</taxon>
        <taxon>Ophiocordycipitaceae</taxon>
        <taxon>Tolypocladium</taxon>
    </lineage>
</organism>
<accession>A0A2S4KYC4</accession>
<dbReference type="Proteomes" id="UP000237481">
    <property type="component" value="Unassembled WGS sequence"/>
</dbReference>
<reference evidence="2 3" key="1">
    <citation type="submission" date="2018-01" db="EMBL/GenBank/DDBJ databases">
        <title>Harnessing the power of phylogenomics to disentangle the directionality and signatures of interkingdom host jumping in the parasitic fungal genus Tolypocladium.</title>
        <authorList>
            <person name="Quandt C.A."/>
            <person name="Patterson W."/>
            <person name="Spatafora J.W."/>
        </authorList>
    </citation>
    <scope>NUCLEOTIDE SEQUENCE [LARGE SCALE GENOMIC DNA]</scope>
    <source>
        <strain evidence="2 3">NRBC 100945</strain>
    </source>
</reference>